<dbReference type="EMBL" id="JAOPGA020001213">
    <property type="protein sequence ID" value="KAL0486272.1"/>
    <property type="molecule type" value="Genomic_DNA"/>
</dbReference>
<proteinExistence type="predicted"/>
<dbReference type="AlphaFoldDB" id="A0AAW2Z8W4"/>
<sequence length="112" mass="13231">MTSEVVSTEEKKPSSEDTPITKIQRIVVNNWVKNIIEQIKLSDDKNKLPNFDMFMIMIDDLIRHNEDRDNFEFDESVSLVFSENYLGYAMADVTWEQFKEVELMDHLILGRK</sequence>
<organism evidence="1 2">
    <name type="scientific">Acrasis kona</name>
    <dbReference type="NCBI Taxonomy" id="1008807"/>
    <lineage>
        <taxon>Eukaryota</taxon>
        <taxon>Discoba</taxon>
        <taxon>Heterolobosea</taxon>
        <taxon>Tetramitia</taxon>
        <taxon>Eutetramitia</taxon>
        <taxon>Acrasidae</taxon>
        <taxon>Acrasis</taxon>
    </lineage>
</organism>
<protein>
    <submittedName>
        <fullName evidence="1">Nostrin</fullName>
    </submittedName>
</protein>
<evidence type="ECO:0000313" key="1">
    <source>
        <dbReference type="EMBL" id="KAL0486272.1"/>
    </source>
</evidence>
<keyword evidence="2" id="KW-1185">Reference proteome</keyword>
<reference evidence="1 2" key="1">
    <citation type="submission" date="2024-03" db="EMBL/GenBank/DDBJ databases">
        <title>The Acrasis kona genome and developmental transcriptomes reveal deep origins of eukaryotic multicellular pathways.</title>
        <authorList>
            <person name="Sheikh S."/>
            <person name="Fu C.-J."/>
            <person name="Brown M.W."/>
            <person name="Baldauf S.L."/>
        </authorList>
    </citation>
    <scope>NUCLEOTIDE SEQUENCE [LARGE SCALE GENOMIC DNA]</scope>
    <source>
        <strain evidence="1 2">ATCC MYA-3509</strain>
    </source>
</reference>
<dbReference type="Proteomes" id="UP001431209">
    <property type="component" value="Unassembled WGS sequence"/>
</dbReference>
<evidence type="ECO:0000313" key="2">
    <source>
        <dbReference type="Proteomes" id="UP001431209"/>
    </source>
</evidence>
<name>A0AAW2Z8W4_9EUKA</name>
<comment type="caution">
    <text evidence="1">The sequence shown here is derived from an EMBL/GenBank/DDBJ whole genome shotgun (WGS) entry which is preliminary data.</text>
</comment>
<accession>A0AAW2Z8W4</accession>
<gene>
    <name evidence="1" type="ORF">AKO1_011954</name>
</gene>